<feature type="transmembrane region" description="Helical" evidence="11">
    <location>
        <begin position="289"/>
        <end position="308"/>
    </location>
</feature>
<protein>
    <recommendedName>
        <fullName evidence="9">Transmembrane protein 39B</fullName>
    </recommendedName>
</protein>
<dbReference type="Pfam" id="PF10271">
    <property type="entry name" value="Tmp39"/>
    <property type="match status" value="1"/>
</dbReference>
<keyword evidence="3 11" id="KW-0812">Transmembrane</keyword>
<feature type="compositionally biased region" description="Low complexity" evidence="10">
    <location>
        <begin position="26"/>
        <end position="52"/>
    </location>
</feature>
<dbReference type="PANTHER" id="PTHR12995:SF2">
    <property type="entry name" value="TRANSMEMBRANE PROTEIN 39B"/>
    <property type="match status" value="1"/>
</dbReference>
<evidence type="ECO:0000256" key="6">
    <source>
        <dbReference type="ARBA" id="ARBA00023136"/>
    </source>
</evidence>
<feature type="transmembrane region" description="Helical" evidence="11">
    <location>
        <begin position="116"/>
        <end position="135"/>
    </location>
</feature>
<keyword evidence="6 11" id="KW-0472">Membrane</keyword>
<evidence type="ECO:0000256" key="9">
    <source>
        <dbReference type="ARBA" id="ARBA00039169"/>
    </source>
</evidence>
<dbReference type="AlphaFoldDB" id="V9KRP9"/>
<keyword evidence="7" id="KW-0325">Glycoprotein</keyword>
<evidence type="ECO:0000256" key="5">
    <source>
        <dbReference type="ARBA" id="ARBA00022989"/>
    </source>
</evidence>
<name>V9KRP9_CALMI</name>
<proteinExistence type="evidence at transcript level"/>
<reference evidence="12" key="1">
    <citation type="journal article" date="2014" name="Nature">
        <title>Elephant shark genome provides unique insights into gnathostome evolution.</title>
        <authorList>
            <consortium name="International Elephant Shark Genome Sequencing Consortium"/>
            <person name="Venkatesh B."/>
            <person name="Lee A.P."/>
            <person name="Ravi V."/>
            <person name="Maurya A.K."/>
            <person name="Lian M.M."/>
            <person name="Swann J.B."/>
            <person name="Ohta Y."/>
            <person name="Flajnik M.F."/>
            <person name="Sutoh Y."/>
            <person name="Kasahara M."/>
            <person name="Hoon S."/>
            <person name="Gangu V."/>
            <person name="Roy S.W."/>
            <person name="Irimia M."/>
            <person name="Korzh V."/>
            <person name="Kondrychyn I."/>
            <person name="Lim Z.W."/>
            <person name="Tay B.H."/>
            <person name="Tohari S."/>
            <person name="Kong K.W."/>
            <person name="Ho S."/>
            <person name="Lorente-Galdos B."/>
            <person name="Quilez J."/>
            <person name="Marques-Bonet T."/>
            <person name="Raney B.J."/>
            <person name="Ingham P.W."/>
            <person name="Tay A."/>
            <person name="Hillier L.W."/>
            <person name="Minx P."/>
            <person name="Boehm T."/>
            <person name="Wilson R.K."/>
            <person name="Brenner S."/>
            <person name="Warren W.C."/>
        </authorList>
    </citation>
    <scope>NUCLEOTIDE SEQUENCE</scope>
    <source>
        <tissue evidence="12">Spleen</tissue>
    </source>
</reference>
<keyword evidence="5 11" id="KW-1133">Transmembrane helix</keyword>
<dbReference type="EMBL" id="JW868524">
    <property type="protein sequence ID" value="AFP01042.1"/>
    <property type="molecule type" value="mRNA"/>
</dbReference>
<sequence length="321" mass="36277">MAGGRRGPSRASYCRTPLNESGSLGGSSYSTSSPITGVRSRTRSGSGTGLSSPPLAAQTVIPLKHNKIPELPLEKSILFEFHLLFCHLIALFVHYINIYKTVWWYPPAHPPSHTSLNFHLIDYNLLVLTTIVLARRLITAVVKEASHNGKISVSQSVVFVATRFAILTGTGWSLCRSLIYLFRTYSFLNLLFLCYPFGMYIPFFRLNYDSKRSNLPPSVANIGPHETGLAIGRSKDYLSVLKETWKYHTNQMHSINTTMPTHACCLSPDLIRNEVEHLKMDFNWRVKEVLVNAMLSAYYIAFVPVWFIKVSKKIQKLVEYS</sequence>
<dbReference type="PANTHER" id="PTHR12995">
    <property type="entry name" value="FI21814P1"/>
    <property type="match status" value="1"/>
</dbReference>
<evidence type="ECO:0000256" key="10">
    <source>
        <dbReference type="SAM" id="MobiDB-lite"/>
    </source>
</evidence>
<comment type="function">
    <text evidence="8">May protect the cells against DNA damage caused by exposure to the cold-warming stress and facilitates tissue damage repair during the recovery phase.</text>
</comment>
<evidence type="ECO:0000256" key="8">
    <source>
        <dbReference type="ARBA" id="ARBA00037372"/>
    </source>
</evidence>
<feature type="transmembrane region" description="Helical" evidence="11">
    <location>
        <begin position="185"/>
        <end position="204"/>
    </location>
</feature>
<dbReference type="GO" id="GO:0005789">
    <property type="term" value="C:endoplasmic reticulum membrane"/>
    <property type="evidence" value="ECO:0007669"/>
    <property type="project" value="UniProtKB-SubCell"/>
</dbReference>
<evidence type="ECO:0000256" key="2">
    <source>
        <dbReference type="ARBA" id="ARBA00010737"/>
    </source>
</evidence>
<evidence type="ECO:0000256" key="11">
    <source>
        <dbReference type="SAM" id="Phobius"/>
    </source>
</evidence>
<feature type="transmembrane region" description="Helical" evidence="11">
    <location>
        <begin position="156"/>
        <end position="179"/>
    </location>
</feature>
<comment type="subcellular location">
    <subcellularLocation>
        <location evidence="1">Endoplasmic reticulum membrane</location>
        <topology evidence="1">Multi-pass membrane protein</topology>
    </subcellularLocation>
</comment>
<organism evidence="12">
    <name type="scientific">Callorhinchus milii</name>
    <name type="common">Ghost shark</name>
    <dbReference type="NCBI Taxonomy" id="7868"/>
    <lineage>
        <taxon>Eukaryota</taxon>
        <taxon>Metazoa</taxon>
        <taxon>Chordata</taxon>
        <taxon>Craniata</taxon>
        <taxon>Vertebrata</taxon>
        <taxon>Chondrichthyes</taxon>
        <taxon>Holocephali</taxon>
        <taxon>Chimaeriformes</taxon>
        <taxon>Callorhinchidae</taxon>
        <taxon>Callorhinchus</taxon>
    </lineage>
</organism>
<dbReference type="InterPro" id="IPR019397">
    <property type="entry name" value="Uncharacterised_TMEM39"/>
</dbReference>
<evidence type="ECO:0000313" key="12">
    <source>
        <dbReference type="EMBL" id="AFP01042.1"/>
    </source>
</evidence>
<accession>V9KRP9</accession>
<evidence type="ECO:0000256" key="1">
    <source>
        <dbReference type="ARBA" id="ARBA00004477"/>
    </source>
</evidence>
<evidence type="ECO:0000256" key="4">
    <source>
        <dbReference type="ARBA" id="ARBA00022824"/>
    </source>
</evidence>
<evidence type="ECO:0000256" key="7">
    <source>
        <dbReference type="ARBA" id="ARBA00023180"/>
    </source>
</evidence>
<evidence type="ECO:0000256" key="3">
    <source>
        <dbReference type="ARBA" id="ARBA00022692"/>
    </source>
</evidence>
<keyword evidence="4" id="KW-0256">Endoplasmic reticulum</keyword>
<feature type="transmembrane region" description="Helical" evidence="11">
    <location>
        <begin position="77"/>
        <end position="96"/>
    </location>
</feature>
<feature type="region of interest" description="Disordered" evidence="10">
    <location>
        <begin position="1"/>
        <end position="53"/>
    </location>
</feature>
<comment type="similarity">
    <text evidence="2">Belongs to the TMEM39 family.</text>
</comment>